<feature type="compositionally biased region" description="Basic and acidic residues" evidence="11">
    <location>
        <begin position="855"/>
        <end position="866"/>
    </location>
</feature>
<dbReference type="UniPathway" id="UPA00086"/>
<feature type="compositionally biased region" description="Basic and acidic residues" evidence="11">
    <location>
        <begin position="1299"/>
        <end position="1322"/>
    </location>
</feature>
<dbReference type="InParanoid" id="B3M218"/>
<feature type="compositionally biased region" description="Low complexity" evidence="11">
    <location>
        <begin position="842"/>
        <end position="854"/>
    </location>
</feature>
<evidence type="ECO:0000313" key="14">
    <source>
        <dbReference type="EMBL" id="EDV43342.2"/>
    </source>
</evidence>
<evidence type="ECO:0000259" key="12">
    <source>
        <dbReference type="Pfam" id="PF01210"/>
    </source>
</evidence>
<dbReference type="InterPro" id="IPR013328">
    <property type="entry name" value="6PGD_dom2"/>
</dbReference>
<dbReference type="GO" id="GO:0006650">
    <property type="term" value="P:glycerophospholipid metabolic process"/>
    <property type="evidence" value="ECO:0007669"/>
    <property type="project" value="UniProtKB-UniPathway"/>
</dbReference>
<comment type="similarity">
    <text evidence="3 8">Belongs to the NAD-dependent glycerol-3-phosphate dehydrogenase family.</text>
</comment>
<keyword evidence="10" id="KW-0175">Coiled coil</keyword>
<sequence>MAENIKVCIIGAEGWGSAIAAAVSKNVRQGIFDSRVHIYVFDELVRSSPLSEVINDSHENVKYLPGIKLPKNLVAVNDLLEAAQNADILIFSMPQSLVDSCCNILEGNLKETAIAVSMIKGLMEPCDDDVVLVSHAISERLGIPCYSMMSPHNALDVAQGKPCEITLGCSNPDHGELLIAALETKNCKVISIDDVDGVELCGTLKDIIALGVGFVDGLHLGDSACVAATHLGLNEMMHFMKDYFPSAKMSTVYQTCGVASTSVDQNMTIAKNLISSGQTIQEVERNLHGGRKLQGPLVVSEVNAILETDGNQHKFPLITAIHKICQNEAPPELILDVLRNHPDLRNSSVLDLLNEETDEKMSSEVLDEVADTLPKLRTALDKILSEAGDKSFKHLKVVGSWSPKIQKLKEPIEHQVPIETEDIPDSLSAKASQIQEEIRDGNVKVAFTMDVEDKGRQMRLLLKEAPNSSTSMGQSVVLPGVASGKGKEMTRMGKSVQMDSSLRSMDMDALDLSTEPKKPTPDPWLQEIKLIDETIQLMQNASSHSDHSELLELKMQNTNEENVQAQDNLIKSIKNSLEVMDDKEVIDNLIGETEMVERNLIQEESQLHDSNESDWKMFKDEELQDRSPTAELDEQYESKFFLADEDYREKRQTRMELNEEQDAELRMELNENDPEMNKSKHFTESEPIGYLAERQPRMELSDDQEAEIRMELDEEDQEIEKSKYFTESEPIDVNYLEEWQDRKELYDEQEAELRLEYNEEDQEMKESKYFTESEPIDVNYPANADLEGQERAQFGDEDDLEQLEKKFQHTYTVSELQDSGWETLHDTEPFQISEVRQEGKPNLQDNLSSDLQLQGERKTPSKKLMEDWQDVEQSDCLRVRAKSMDSSPWSVDSYLKGFDEESSVDKSRYSDHLVRSDSHKPFKSKITEILEETAEDFQDSDAIRARDDLQERSSEDLELKARNTKLDLMDQHEDVFDRTDDEDMKTYWKTDDRNVTKMQSNSSDDHFDEDNYWKLKEFGNLRDMGYFEEGLDERLVESAEEKRSTKMGERRPLVSLEEVNMRYYSDQKDGEGSHEWDWLLNNEKIGKDESEPRKYEETLSRADEENLEKLNDKLTQALKQQKAKAGDDSLQGNYSKIFKDAGSESKSLEDLAEVSAYDSKNTLGDEQDTEATKKRIPREFAVPAPGATPAFIPRETRKPQRKPKIQEGTPHVQIEPRTAPSQQPHIRPHEVEFGQEQREVKKEEAAAKPPKPPAKEQAPARRPPGERVHKREQIPQPDKRSPERKRPQADQLAFKKRRAPESGLDRAERKMNSIMRQGKDRQVNYSGKNPFNKTTDKPVDTDPKQKQGRDDGRRRVVISPPFNPPINPRVRVPRPPFDGRDKEYHTLTSTLTTSSLVPIMRRRPMLKKNALRGPIVSSAQLKQLSVIPRPVQAIRRPSLQMPPGMPRSPAFTKILCALQIGFLASYLARFRKQR</sequence>
<reference evidence="14 15" key="1">
    <citation type="journal article" date="2007" name="Nature">
        <title>Evolution of genes and genomes on the Drosophila phylogeny.</title>
        <authorList>
            <consortium name="Drosophila 12 Genomes Consortium"/>
            <person name="Clark A.G."/>
            <person name="Eisen M.B."/>
            <person name="Smith D.R."/>
            <person name="Bergman C.M."/>
            <person name="Oliver B."/>
            <person name="Markow T.A."/>
            <person name="Kaufman T.C."/>
            <person name="Kellis M."/>
            <person name="Gelbart W."/>
            <person name="Iyer V.N."/>
            <person name="Pollard D.A."/>
            <person name="Sackton T.B."/>
            <person name="Larracuente A.M."/>
            <person name="Singh N.D."/>
            <person name="Abad J.P."/>
            <person name="Abt D.N."/>
            <person name="Adryan B."/>
            <person name="Aguade M."/>
            <person name="Akashi H."/>
            <person name="Anderson W.W."/>
            <person name="Aquadro C.F."/>
            <person name="Ardell D.H."/>
            <person name="Arguello R."/>
            <person name="Artieri C.G."/>
            <person name="Barbash D.A."/>
            <person name="Barker D."/>
            <person name="Barsanti P."/>
            <person name="Batterham P."/>
            <person name="Batzoglou S."/>
            <person name="Begun D."/>
            <person name="Bhutkar A."/>
            <person name="Blanco E."/>
            <person name="Bosak S.A."/>
            <person name="Bradley R.K."/>
            <person name="Brand A.D."/>
            <person name="Brent M.R."/>
            <person name="Brooks A.N."/>
            <person name="Brown R.H."/>
            <person name="Butlin R.K."/>
            <person name="Caggese C."/>
            <person name="Calvi B.R."/>
            <person name="Bernardo de Carvalho A."/>
            <person name="Caspi A."/>
            <person name="Castrezana S."/>
            <person name="Celniker S.E."/>
            <person name="Chang J.L."/>
            <person name="Chapple C."/>
            <person name="Chatterji S."/>
            <person name="Chinwalla A."/>
            <person name="Civetta A."/>
            <person name="Clifton S.W."/>
            <person name="Comeron J.M."/>
            <person name="Costello J.C."/>
            <person name="Coyne J.A."/>
            <person name="Daub J."/>
            <person name="David R.G."/>
            <person name="Delcher A.L."/>
            <person name="Delehaunty K."/>
            <person name="Do C.B."/>
            <person name="Ebling H."/>
            <person name="Edwards K."/>
            <person name="Eickbush T."/>
            <person name="Evans J.D."/>
            <person name="Filipski A."/>
            <person name="Findeiss S."/>
            <person name="Freyhult E."/>
            <person name="Fulton L."/>
            <person name="Fulton R."/>
            <person name="Garcia A.C."/>
            <person name="Gardiner A."/>
            <person name="Garfield D.A."/>
            <person name="Garvin B.E."/>
            <person name="Gibson G."/>
            <person name="Gilbert D."/>
            <person name="Gnerre S."/>
            <person name="Godfrey J."/>
            <person name="Good R."/>
            <person name="Gotea V."/>
            <person name="Gravely B."/>
            <person name="Greenberg A.J."/>
            <person name="Griffiths-Jones S."/>
            <person name="Gross S."/>
            <person name="Guigo R."/>
            <person name="Gustafson E.A."/>
            <person name="Haerty W."/>
            <person name="Hahn M.W."/>
            <person name="Halligan D.L."/>
            <person name="Halpern A.L."/>
            <person name="Halter G.M."/>
            <person name="Han M.V."/>
            <person name="Heger A."/>
            <person name="Hillier L."/>
            <person name="Hinrichs A.S."/>
            <person name="Holmes I."/>
            <person name="Hoskins R.A."/>
            <person name="Hubisz M.J."/>
            <person name="Hultmark D."/>
            <person name="Huntley M.A."/>
            <person name="Jaffe D.B."/>
            <person name="Jagadeeshan S."/>
            <person name="Jeck W.R."/>
            <person name="Johnson J."/>
            <person name="Jones C.D."/>
            <person name="Jordan W.C."/>
            <person name="Karpen G.H."/>
            <person name="Kataoka E."/>
            <person name="Keightley P.D."/>
            <person name="Kheradpour P."/>
            <person name="Kirkness E.F."/>
            <person name="Koerich L.B."/>
            <person name="Kristiansen K."/>
            <person name="Kudrna D."/>
            <person name="Kulathinal R.J."/>
            <person name="Kumar S."/>
            <person name="Kwok R."/>
            <person name="Lander E."/>
            <person name="Langley C.H."/>
            <person name="Lapoint R."/>
            <person name="Lazzaro B.P."/>
            <person name="Lee S.J."/>
            <person name="Levesque L."/>
            <person name="Li R."/>
            <person name="Lin C.F."/>
            <person name="Lin M.F."/>
            <person name="Lindblad-Toh K."/>
            <person name="Llopart A."/>
            <person name="Long M."/>
            <person name="Low L."/>
            <person name="Lozovsky E."/>
            <person name="Lu J."/>
            <person name="Luo M."/>
            <person name="Machado C.A."/>
            <person name="Makalowski W."/>
            <person name="Marzo M."/>
            <person name="Matsuda M."/>
            <person name="Matzkin L."/>
            <person name="McAllister B."/>
            <person name="McBride C.S."/>
            <person name="McKernan B."/>
            <person name="McKernan K."/>
            <person name="Mendez-Lago M."/>
            <person name="Minx P."/>
            <person name="Mollenhauer M.U."/>
            <person name="Montooth K."/>
            <person name="Mount S.M."/>
            <person name="Mu X."/>
            <person name="Myers E."/>
            <person name="Negre B."/>
            <person name="Newfeld S."/>
            <person name="Nielsen R."/>
            <person name="Noor M.A."/>
            <person name="O'Grady P."/>
            <person name="Pachter L."/>
            <person name="Papaceit M."/>
            <person name="Parisi M.J."/>
            <person name="Parisi M."/>
            <person name="Parts L."/>
            <person name="Pedersen J.S."/>
            <person name="Pesole G."/>
            <person name="Phillippy A.M."/>
            <person name="Ponting C.P."/>
            <person name="Pop M."/>
            <person name="Porcelli D."/>
            <person name="Powell J.R."/>
            <person name="Prohaska S."/>
            <person name="Pruitt K."/>
            <person name="Puig M."/>
            <person name="Quesneville H."/>
            <person name="Ram K.R."/>
            <person name="Rand D."/>
            <person name="Rasmussen M.D."/>
            <person name="Reed L.K."/>
            <person name="Reenan R."/>
            <person name="Reily A."/>
            <person name="Remington K.A."/>
            <person name="Rieger T.T."/>
            <person name="Ritchie M.G."/>
            <person name="Robin C."/>
            <person name="Rogers Y.H."/>
            <person name="Rohde C."/>
            <person name="Rozas J."/>
            <person name="Rubenfield M.J."/>
            <person name="Ruiz A."/>
            <person name="Russo S."/>
            <person name="Salzberg S.L."/>
            <person name="Sanchez-Gracia A."/>
            <person name="Saranga D.J."/>
            <person name="Sato H."/>
            <person name="Schaeffer S.W."/>
            <person name="Schatz M.C."/>
            <person name="Schlenke T."/>
            <person name="Schwartz R."/>
            <person name="Segarra C."/>
            <person name="Singh R.S."/>
            <person name="Sirot L."/>
            <person name="Sirota M."/>
            <person name="Sisneros N.B."/>
            <person name="Smith C.D."/>
            <person name="Smith T.F."/>
            <person name="Spieth J."/>
            <person name="Stage D.E."/>
            <person name="Stark A."/>
            <person name="Stephan W."/>
            <person name="Strausberg R.L."/>
            <person name="Strempel S."/>
            <person name="Sturgill D."/>
            <person name="Sutton G."/>
            <person name="Sutton G.G."/>
            <person name="Tao W."/>
            <person name="Teichmann S."/>
            <person name="Tobari Y.N."/>
            <person name="Tomimura Y."/>
            <person name="Tsolas J.M."/>
            <person name="Valente V.L."/>
            <person name="Venter E."/>
            <person name="Venter J.C."/>
            <person name="Vicario S."/>
            <person name="Vieira F.G."/>
            <person name="Vilella A.J."/>
            <person name="Villasante A."/>
            <person name="Walenz B."/>
            <person name="Wang J."/>
            <person name="Wasserman M."/>
            <person name="Watts T."/>
            <person name="Wilson D."/>
            <person name="Wilson R.K."/>
            <person name="Wing R.A."/>
            <person name="Wolfner M.F."/>
            <person name="Wong A."/>
            <person name="Wong G.K."/>
            <person name="Wu C.I."/>
            <person name="Wu G."/>
            <person name="Yamamoto D."/>
            <person name="Yang H.P."/>
            <person name="Yang S.P."/>
            <person name="Yorke J.A."/>
            <person name="Yoshida K."/>
            <person name="Zdobnov E."/>
            <person name="Zhang P."/>
            <person name="Zhang Y."/>
            <person name="Zimin A.V."/>
            <person name="Baldwin J."/>
            <person name="Abdouelleil A."/>
            <person name="Abdulkadir J."/>
            <person name="Abebe A."/>
            <person name="Abera B."/>
            <person name="Abreu J."/>
            <person name="Acer S.C."/>
            <person name="Aftuck L."/>
            <person name="Alexander A."/>
            <person name="An P."/>
            <person name="Anderson E."/>
            <person name="Anderson S."/>
            <person name="Arachi H."/>
            <person name="Azer M."/>
            <person name="Bachantsang P."/>
            <person name="Barry A."/>
            <person name="Bayul T."/>
            <person name="Berlin A."/>
            <person name="Bessette D."/>
            <person name="Bloom T."/>
            <person name="Blye J."/>
            <person name="Boguslavskiy L."/>
            <person name="Bonnet C."/>
            <person name="Boukhgalter B."/>
            <person name="Bourzgui I."/>
            <person name="Brown A."/>
            <person name="Cahill P."/>
            <person name="Channer S."/>
            <person name="Cheshatsang Y."/>
            <person name="Chuda L."/>
            <person name="Citroen M."/>
            <person name="Collymore A."/>
            <person name="Cooke P."/>
            <person name="Costello M."/>
            <person name="D'Aco K."/>
            <person name="Daza R."/>
            <person name="De Haan G."/>
            <person name="DeGray S."/>
            <person name="DeMaso C."/>
            <person name="Dhargay N."/>
            <person name="Dooley K."/>
            <person name="Dooley E."/>
            <person name="Doricent M."/>
            <person name="Dorje P."/>
            <person name="Dorjee K."/>
            <person name="Dupes A."/>
            <person name="Elong R."/>
            <person name="Falk J."/>
            <person name="Farina A."/>
            <person name="Faro S."/>
            <person name="Ferguson D."/>
            <person name="Fisher S."/>
            <person name="Foley C.D."/>
            <person name="Franke A."/>
            <person name="Friedrich D."/>
            <person name="Gadbois L."/>
            <person name="Gearin G."/>
            <person name="Gearin C.R."/>
            <person name="Giannoukos G."/>
            <person name="Goode T."/>
            <person name="Graham J."/>
            <person name="Grandbois E."/>
            <person name="Grewal S."/>
            <person name="Gyaltsen K."/>
            <person name="Hafez N."/>
            <person name="Hagos B."/>
            <person name="Hall J."/>
            <person name="Henson C."/>
            <person name="Hollinger A."/>
            <person name="Honan T."/>
            <person name="Huard M.D."/>
            <person name="Hughes L."/>
            <person name="Hurhula B."/>
            <person name="Husby M.E."/>
            <person name="Kamat A."/>
            <person name="Kanga B."/>
            <person name="Kashin S."/>
            <person name="Khazanovich D."/>
            <person name="Kisner P."/>
            <person name="Lance K."/>
            <person name="Lara M."/>
            <person name="Lee W."/>
            <person name="Lennon N."/>
            <person name="Letendre F."/>
            <person name="LeVine R."/>
            <person name="Lipovsky A."/>
            <person name="Liu X."/>
            <person name="Liu J."/>
            <person name="Liu S."/>
            <person name="Lokyitsang T."/>
            <person name="Lokyitsang Y."/>
            <person name="Lubonja R."/>
            <person name="Lui A."/>
            <person name="MacDonald P."/>
            <person name="Magnisalis V."/>
            <person name="Maru K."/>
            <person name="Matthews C."/>
            <person name="McCusker W."/>
            <person name="McDonough S."/>
            <person name="Mehta T."/>
            <person name="Meldrim J."/>
            <person name="Meneus L."/>
            <person name="Mihai O."/>
            <person name="Mihalev A."/>
            <person name="Mihova T."/>
            <person name="Mittelman R."/>
            <person name="Mlenga V."/>
            <person name="Montmayeur A."/>
            <person name="Mulrain L."/>
            <person name="Navidi A."/>
            <person name="Naylor J."/>
            <person name="Negash T."/>
            <person name="Nguyen T."/>
            <person name="Nguyen N."/>
            <person name="Nicol R."/>
            <person name="Norbu C."/>
            <person name="Norbu N."/>
            <person name="Novod N."/>
            <person name="O'Neill B."/>
            <person name="Osman S."/>
            <person name="Markiewicz E."/>
            <person name="Oyono O.L."/>
            <person name="Patti C."/>
            <person name="Phunkhang P."/>
            <person name="Pierre F."/>
            <person name="Priest M."/>
            <person name="Raghuraman S."/>
            <person name="Rege F."/>
            <person name="Reyes R."/>
            <person name="Rise C."/>
            <person name="Rogov P."/>
            <person name="Ross K."/>
            <person name="Ryan E."/>
            <person name="Settipalli S."/>
            <person name="Shea T."/>
            <person name="Sherpa N."/>
            <person name="Shi L."/>
            <person name="Shih D."/>
            <person name="Sparrow T."/>
            <person name="Spaulding J."/>
            <person name="Stalker J."/>
            <person name="Stange-Thomann N."/>
            <person name="Stavropoulos S."/>
            <person name="Stone C."/>
            <person name="Strader C."/>
            <person name="Tesfaye S."/>
            <person name="Thomson T."/>
            <person name="Thoulutsang Y."/>
            <person name="Thoulutsang D."/>
            <person name="Topham K."/>
            <person name="Topping I."/>
            <person name="Tsamla T."/>
            <person name="Vassiliev H."/>
            <person name="Vo A."/>
            <person name="Wangchuk T."/>
            <person name="Wangdi T."/>
            <person name="Weiand M."/>
            <person name="Wilkinson J."/>
            <person name="Wilson A."/>
            <person name="Yadav S."/>
            <person name="Young G."/>
            <person name="Yu Q."/>
            <person name="Zembek L."/>
            <person name="Zhong D."/>
            <person name="Zimmer A."/>
            <person name="Zwirko Z."/>
            <person name="Jaffe D.B."/>
            <person name="Alvarez P."/>
            <person name="Brockman W."/>
            <person name="Butler J."/>
            <person name="Chin C."/>
            <person name="Gnerre S."/>
            <person name="Grabherr M."/>
            <person name="Kleber M."/>
            <person name="Mauceli E."/>
            <person name="MacCallum I."/>
        </authorList>
    </citation>
    <scope>NUCLEOTIDE SEQUENCE [LARGE SCALE GENOMIC DNA]</scope>
    <source>
        <strain evidence="15">Tucson 14024-0371.13</strain>
    </source>
</reference>
<dbReference type="PRINTS" id="PR00077">
    <property type="entry name" value="GPDHDRGNASE"/>
</dbReference>
<evidence type="ECO:0000256" key="10">
    <source>
        <dbReference type="SAM" id="Coils"/>
    </source>
</evidence>
<evidence type="ECO:0000256" key="1">
    <source>
        <dbReference type="ARBA" id="ARBA00005189"/>
    </source>
</evidence>
<dbReference type="Proteomes" id="UP000007801">
    <property type="component" value="Unassembled WGS sequence"/>
</dbReference>
<dbReference type="NCBIfam" id="TIGR03376">
    <property type="entry name" value="glycerol3P_DH"/>
    <property type="match status" value="1"/>
</dbReference>
<dbReference type="Gene3D" id="3.40.50.720">
    <property type="entry name" value="NAD(P)-binding Rossmann-like Domain"/>
    <property type="match status" value="1"/>
</dbReference>
<dbReference type="GO" id="GO:0051287">
    <property type="term" value="F:NAD binding"/>
    <property type="evidence" value="ECO:0007669"/>
    <property type="project" value="UniProtKB-UniRule"/>
</dbReference>
<dbReference type="Pfam" id="PF01210">
    <property type="entry name" value="NAD_Gly3P_dh_N"/>
    <property type="match status" value="1"/>
</dbReference>
<evidence type="ECO:0000259" key="13">
    <source>
        <dbReference type="Pfam" id="PF07479"/>
    </source>
</evidence>
<evidence type="ECO:0000313" key="15">
    <source>
        <dbReference type="Proteomes" id="UP000007801"/>
    </source>
</evidence>
<evidence type="ECO:0000256" key="11">
    <source>
        <dbReference type="SAM" id="MobiDB-lite"/>
    </source>
</evidence>
<feature type="region of interest" description="Disordered" evidence="11">
    <location>
        <begin position="1157"/>
        <end position="1372"/>
    </location>
</feature>
<evidence type="ECO:0000256" key="7">
    <source>
        <dbReference type="ARBA" id="ARBA00048683"/>
    </source>
</evidence>
<evidence type="ECO:0000256" key="2">
    <source>
        <dbReference type="ARBA" id="ARBA00005192"/>
    </source>
</evidence>
<keyword evidence="15" id="KW-1185">Reference proteome</keyword>
<evidence type="ECO:0000256" key="3">
    <source>
        <dbReference type="ARBA" id="ARBA00011009"/>
    </source>
</evidence>
<keyword evidence="5 8" id="KW-0560">Oxidoreductase</keyword>
<dbReference type="PANTHER" id="PTHR11728">
    <property type="entry name" value="GLYCEROL-3-PHOSPHATE DEHYDROGENASE"/>
    <property type="match status" value="1"/>
</dbReference>
<dbReference type="EMBL" id="CH902617">
    <property type="protein sequence ID" value="EDV43342.2"/>
    <property type="molecule type" value="Genomic_DNA"/>
</dbReference>
<comment type="pathway">
    <text evidence="1">Lipid metabolism.</text>
</comment>
<dbReference type="GO" id="GO:0042803">
    <property type="term" value="F:protein homodimerization activity"/>
    <property type="evidence" value="ECO:0007669"/>
    <property type="project" value="InterPro"/>
</dbReference>
<keyword evidence="6 8" id="KW-0520">NAD</keyword>
<dbReference type="Gene3D" id="1.10.1040.10">
    <property type="entry name" value="N-(1-d-carboxylethyl)-l-norvaline Dehydrogenase, domain 2"/>
    <property type="match status" value="1"/>
</dbReference>
<dbReference type="PANTHER" id="PTHR11728:SF8">
    <property type="entry name" value="GLYCEROL-3-PHOSPHATE DEHYDROGENASE [NAD(+)]-RELATED"/>
    <property type="match status" value="1"/>
</dbReference>
<feature type="domain" description="Glycerol-3-phosphate dehydrogenase NAD-dependent N-terminal" evidence="12">
    <location>
        <begin position="6"/>
        <end position="173"/>
    </location>
</feature>
<protein>
    <recommendedName>
        <fullName evidence="9">Glycerol-3-phosphate dehydrogenase [NAD(+)]</fullName>
        <ecNumber evidence="9">1.1.1.8</ecNumber>
    </recommendedName>
</protein>
<dbReference type="InterPro" id="IPR011128">
    <property type="entry name" value="G3P_DH_NAD-dep_N"/>
</dbReference>
<dbReference type="SUPFAM" id="SSF48179">
    <property type="entry name" value="6-phosphogluconate dehydrogenase C-terminal domain-like"/>
    <property type="match status" value="1"/>
</dbReference>
<dbReference type="InterPro" id="IPR017751">
    <property type="entry name" value="G3P_DH_NAD-dep_euk"/>
</dbReference>
<dbReference type="InterPro" id="IPR006109">
    <property type="entry name" value="G3P_DH_NAD-dep_C"/>
</dbReference>
<organism evidence="14 15">
    <name type="scientific">Drosophila ananassae</name>
    <name type="common">Fruit fly</name>
    <dbReference type="NCBI Taxonomy" id="7217"/>
    <lineage>
        <taxon>Eukaryota</taxon>
        <taxon>Metazoa</taxon>
        <taxon>Ecdysozoa</taxon>
        <taxon>Arthropoda</taxon>
        <taxon>Hexapoda</taxon>
        <taxon>Insecta</taxon>
        <taxon>Pterygota</taxon>
        <taxon>Neoptera</taxon>
        <taxon>Endopterygota</taxon>
        <taxon>Diptera</taxon>
        <taxon>Brachycera</taxon>
        <taxon>Muscomorpha</taxon>
        <taxon>Ephydroidea</taxon>
        <taxon>Drosophilidae</taxon>
        <taxon>Drosophila</taxon>
        <taxon>Sophophora</taxon>
    </lineage>
</organism>
<evidence type="ECO:0000256" key="9">
    <source>
        <dbReference type="RuleBase" id="RU361243"/>
    </source>
</evidence>
<proteinExistence type="inferred from homology"/>
<gene>
    <name evidence="14" type="primary">Dana\GF18443</name>
    <name evidence="14" type="synonym">dana_GLEANR_19699</name>
    <name evidence="14" type="synonym">GPDH-3</name>
    <name evidence="14" type="ORF">GF18443</name>
</gene>
<accession>B3M218</accession>
<dbReference type="GO" id="GO:0141152">
    <property type="term" value="F:glycerol-3-phosphate dehydrogenase (NAD+) activity"/>
    <property type="evidence" value="ECO:0007669"/>
    <property type="project" value="UniProtKB-UniRule"/>
</dbReference>
<dbReference type="SUPFAM" id="SSF51735">
    <property type="entry name" value="NAD(P)-binding Rossmann-fold domains"/>
    <property type="match status" value="1"/>
</dbReference>
<feature type="compositionally biased region" description="Basic and acidic residues" evidence="11">
    <location>
        <begin position="1227"/>
        <end position="1246"/>
    </location>
</feature>
<dbReference type="OrthoDB" id="10263760at2759"/>
<dbReference type="PROSITE" id="PS00957">
    <property type="entry name" value="NAD_G3PDH"/>
    <property type="match status" value="1"/>
</dbReference>
<feature type="compositionally biased region" description="Basic and acidic residues" evidence="11">
    <location>
        <begin position="1334"/>
        <end position="1354"/>
    </location>
</feature>
<dbReference type="GO" id="GO:0005829">
    <property type="term" value="C:cytosol"/>
    <property type="evidence" value="ECO:0007669"/>
    <property type="project" value="TreeGrafter"/>
</dbReference>
<name>B3M218_DROAN</name>
<dbReference type="STRING" id="7217.B3M218"/>
<evidence type="ECO:0000256" key="8">
    <source>
        <dbReference type="RuleBase" id="RU000437"/>
    </source>
</evidence>
<evidence type="ECO:0000256" key="5">
    <source>
        <dbReference type="ARBA" id="ARBA00023002"/>
    </source>
</evidence>
<dbReference type="FunFam" id="1.10.1040.10:FF:000004">
    <property type="entry name" value="Glycerol-3-phosphate dehydrogenase [NAD(+)]"/>
    <property type="match status" value="1"/>
</dbReference>
<dbReference type="InterPro" id="IPR008927">
    <property type="entry name" value="6-PGluconate_DH-like_C_sf"/>
</dbReference>
<dbReference type="EC" id="1.1.1.8" evidence="9"/>
<dbReference type="Pfam" id="PF07479">
    <property type="entry name" value="NAD_Gly3P_dh_C"/>
    <property type="match status" value="1"/>
</dbReference>
<feature type="compositionally biased region" description="Basic and acidic residues" evidence="11">
    <location>
        <begin position="1263"/>
        <end position="1288"/>
    </location>
</feature>
<dbReference type="HOGENOM" id="CLU_261312_0_0_1"/>
<dbReference type="FunCoup" id="B3M218">
    <property type="interactions" value="40"/>
</dbReference>
<evidence type="ECO:0000256" key="6">
    <source>
        <dbReference type="ARBA" id="ARBA00023027"/>
    </source>
</evidence>
<dbReference type="InterPro" id="IPR006168">
    <property type="entry name" value="G3P_DH_NAD-dep"/>
</dbReference>
<feature type="domain" description="Glycerol-3-phosphate dehydrogenase NAD-dependent C-terminal" evidence="13">
    <location>
        <begin position="194"/>
        <end position="335"/>
    </location>
</feature>
<feature type="region of interest" description="Disordered" evidence="11">
    <location>
        <begin position="836"/>
        <end position="867"/>
    </location>
</feature>
<evidence type="ECO:0000256" key="4">
    <source>
        <dbReference type="ARBA" id="ARBA00011738"/>
    </source>
</evidence>
<dbReference type="InterPro" id="IPR036291">
    <property type="entry name" value="NAD(P)-bd_dom_sf"/>
</dbReference>
<dbReference type="GO" id="GO:0005975">
    <property type="term" value="P:carbohydrate metabolic process"/>
    <property type="evidence" value="ECO:0007669"/>
    <property type="project" value="InterPro"/>
</dbReference>
<dbReference type="GO" id="GO:0046168">
    <property type="term" value="P:glycerol-3-phosphate catabolic process"/>
    <property type="evidence" value="ECO:0007669"/>
    <property type="project" value="UniProtKB-UniRule"/>
</dbReference>
<comment type="pathway">
    <text evidence="2">Phospholipid metabolism; alpha-glycerophosphate cycle.</text>
</comment>
<feature type="compositionally biased region" description="Polar residues" evidence="11">
    <location>
        <begin position="1323"/>
        <end position="1333"/>
    </location>
</feature>
<comment type="catalytic activity">
    <reaction evidence="7 9">
        <text>sn-glycerol 3-phosphate + NAD(+) = dihydroxyacetone phosphate + NADH + H(+)</text>
        <dbReference type="Rhea" id="RHEA:11092"/>
        <dbReference type="ChEBI" id="CHEBI:15378"/>
        <dbReference type="ChEBI" id="CHEBI:57540"/>
        <dbReference type="ChEBI" id="CHEBI:57597"/>
        <dbReference type="ChEBI" id="CHEBI:57642"/>
        <dbReference type="ChEBI" id="CHEBI:57945"/>
        <dbReference type="EC" id="1.1.1.8"/>
    </reaction>
</comment>
<comment type="subunit">
    <text evidence="4">Homodimer.</text>
</comment>
<feature type="coiled-coil region" evidence="10">
    <location>
        <begin position="736"/>
        <end position="763"/>
    </location>
</feature>